<comment type="subunit">
    <text evidence="3">UreD, UreF and UreG form a complex that acts as a GTP-hydrolysis-dependent molecular chaperone, activating the urease apoprotein by helping to assemble the nickel containing metallocenter of UreC. The UreE protein probably delivers the nickel.</text>
</comment>
<dbReference type="GO" id="GO:0005737">
    <property type="term" value="C:cytoplasm"/>
    <property type="evidence" value="ECO:0007669"/>
    <property type="project" value="UniProtKB-SubCell"/>
</dbReference>
<dbReference type="Proteomes" id="UP000092634">
    <property type="component" value="Unassembled WGS sequence"/>
</dbReference>
<gene>
    <name evidence="3" type="primary">ureF</name>
    <name evidence="4" type="ORF">BA896_015750</name>
</gene>
<comment type="caution">
    <text evidence="4">The sequence shown here is derived from an EMBL/GenBank/DDBJ whole genome shotgun (WGS) entry which is preliminary data.</text>
</comment>
<keyword evidence="2 3" id="KW-0143">Chaperone</keyword>
<protein>
    <recommendedName>
        <fullName evidence="3">Urease accessory protein UreF</fullName>
    </recommendedName>
</protein>
<comment type="similarity">
    <text evidence="3">Belongs to the UreF family.</text>
</comment>
<evidence type="ECO:0000256" key="2">
    <source>
        <dbReference type="ARBA" id="ARBA00023186"/>
    </source>
</evidence>
<dbReference type="PANTHER" id="PTHR33620">
    <property type="entry name" value="UREASE ACCESSORY PROTEIN F"/>
    <property type="match status" value="1"/>
</dbReference>
<organism evidence="4 5">
    <name type="scientific">Janthinobacterium lividum</name>
    <dbReference type="NCBI Taxonomy" id="29581"/>
    <lineage>
        <taxon>Bacteria</taxon>
        <taxon>Pseudomonadati</taxon>
        <taxon>Pseudomonadota</taxon>
        <taxon>Betaproteobacteria</taxon>
        <taxon>Burkholderiales</taxon>
        <taxon>Oxalobacteraceae</taxon>
        <taxon>Janthinobacterium</taxon>
    </lineage>
</organism>
<proteinExistence type="inferred from homology"/>
<name>A0A1E8PNU6_9BURK</name>
<dbReference type="AlphaFoldDB" id="A0A1E8PNU6"/>
<accession>A0A1E8PNU6</accession>
<keyword evidence="3" id="KW-0963">Cytoplasm</keyword>
<reference evidence="4 5" key="1">
    <citation type="submission" date="2016-10" db="EMBL/GenBank/DDBJ databases">
        <title>Updated version of Genome Assembly of Janthinobacterium lividum ERGS5:01.</title>
        <authorList>
            <person name="Kumar R."/>
            <person name="Acharya V."/>
            <person name="Singh D."/>
        </authorList>
    </citation>
    <scope>NUCLEOTIDE SEQUENCE [LARGE SCALE GENOMIC DNA]</scope>
    <source>
        <strain evidence="4 5">ERGS5:01</strain>
    </source>
</reference>
<dbReference type="InterPro" id="IPR038277">
    <property type="entry name" value="UreF_sf"/>
</dbReference>
<sequence>MQASALLHLLQFASPALPIGAYSYSQGLEAALEAGLVTDAVTARGWISQHLAQVMARWEAPLCWRLMQAFEAQDLCAVQCWSERFIASRDTAEFRAETIQMGYSLTKLLAELGVADGVLIDMLQSQPEVALPTAYACAVVALAIPRQEALLAMLFAWAENQVLVCVKSVPLGQVAGQRLLLSLRPELEAAAGTAQTIADAEMGNWAPGLSLLSMRHEVQYSRLYRS</sequence>
<evidence type="ECO:0000313" key="5">
    <source>
        <dbReference type="Proteomes" id="UP000092634"/>
    </source>
</evidence>
<evidence type="ECO:0000313" key="4">
    <source>
        <dbReference type="EMBL" id="OFJ47520.1"/>
    </source>
</evidence>
<dbReference type="PIRSF" id="PIRSF009467">
    <property type="entry name" value="Ureas_acces_UreF"/>
    <property type="match status" value="1"/>
</dbReference>
<dbReference type="PANTHER" id="PTHR33620:SF1">
    <property type="entry name" value="UREASE ACCESSORY PROTEIN F"/>
    <property type="match status" value="1"/>
</dbReference>
<dbReference type="InterPro" id="IPR002639">
    <property type="entry name" value="UreF"/>
</dbReference>
<keyword evidence="1 3" id="KW-0996">Nickel insertion</keyword>
<evidence type="ECO:0000256" key="3">
    <source>
        <dbReference type="HAMAP-Rule" id="MF_01385"/>
    </source>
</evidence>
<dbReference type="GO" id="GO:0016151">
    <property type="term" value="F:nickel cation binding"/>
    <property type="evidence" value="ECO:0007669"/>
    <property type="project" value="UniProtKB-UniRule"/>
</dbReference>
<comment type="function">
    <text evidence="3">Required for maturation of urease via the functional incorporation of the urease nickel metallocenter.</text>
</comment>
<evidence type="ECO:0000256" key="1">
    <source>
        <dbReference type="ARBA" id="ARBA00022988"/>
    </source>
</evidence>
<dbReference type="HAMAP" id="MF_01385">
    <property type="entry name" value="UreF"/>
    <property type="match status" value="1"/>
</dbReference>
<dbReference type="Pfam" id="PF01730">
    <property type="entry name" value="UreF"/>
    <property type="match status" value="1"/>
</dbReference>
<comment type="subcellular location">
    <subcellularLocation>
        <location evidence="3">Cytoplasm</location>
    </subcellularLocation>
</comment>
<dbReference type="Gene3D" id="1.10.4190.10">
    <property type="entry name" value="Urease accessory protein UreF"/>
    <property type="match status" value="1"/>
</dbReference>
<dbReference type="EMBL" id="MAQB02000006">
    <property type="protein sequence ID" value="OFJ47520.1"/>
    <property type="molecule type" value="Genomic_DNA"/>
</dbReference>